<dbReference type="EMBL" id="SNYC01000003">
    <property type="protein sequence ID" value="TDQ11200.1"/>
    <property type="molecule type" value="Genomic_DNA"/>
</dbReference>
<comment type="caution">
    <text evidence="1">The sequence shown here is derived from an EMBL/GenBank/DDBJ whole genome shotgun (WGS) entry which is preliminary data.</text>
</comment>
<keyword evidence="2" id="KW-1185">Reference proteome</keyword>
<evidence type="ECO:0000313" key="2">
    <source>
        <dbReference type="Proteomes" id="UP000295620"/>
    </source>
</evidence>
<organism evidence="1 2">
    <name type="scientific">Pedobacter metabolipauper</name>
    <dbReference type="NCBI Taxonomy" id="425513"/>
    <lineage>
        <taxon>Bacteria</taxon>
        <taxon>Pseudomonadati</taxon>
        <taxon>Bacteroidota</taxon>
        <taxon>Sphingobacteriia</taxon>
        <taxon>Sphingobacteriales</taxon>
        <taxon>Sphingobacteriaceae</taxon>
        <taxon>Pedobacter</taxon>
    </lineage>
</organism>
<gene>
    <name evidence="1" type="ORF">ATK78_0316</name>
</gene>
<evidence type="ECO:0000313" key="1">
    <source>
        <dbReference type="EMBL" id="TDQ11200.1"/>
    </source>
</evidence>
<proteinExistence type="predicted"/>
<name>A0A4R6T143_9SPHI</name>
<sequence>MENTWPKNENWFLVNKTDLSVRPLNVKARDCSNSVQEFFFDLGYLKFNSSSDVFIEVQKNGLHPLENKDCDHVPMSYLMAIESYLSLKDEKIVA</sequence>
<accession>A0A4R6T143</accession>
<reference evidence="1 2" key="1">
    <citation type="submission" date="2019-03" db="EMBL/GenBank/DDBJ databases">
        <title>Genomic Encyclopedia of Archaeal and Bacterial Type Strains, Phase II (KMG-II): from individual species to whole genera.</title>
        <authorList>
            <person name="Goeker M."/>
        </authorList>
    </citation>
    <scope>NUCLEOTIDE SEQUENCE [LARGE SCALE GENOMIC DNA]</scope>
    <source>
        <strain evidence="1 2">DSM 19035</strain>
    </source>
</reference>
<dbReference type="AlphaFoldDB" id="A0A4R6T143"/>
<dbReference type="Proteomes" id="UP000295620">
    <property type="component" value="Unassembled WGS sequence"/>
</dbReference>
<protein>
    <submittedName>
        <fullName evidence="1">Uncharacterized protein</fullName>
    </submittedName>
</protein>